<dbReference type="PANTHER" id="PTHR47718">
    <property type="entry name" value="OS01G0519700 PROTEIN"/>
    <property type="match status" value="1"/>
</dbReference>
<dbReference type="EMBL" id="SDMP01000019">
    <property type="protein sequence ID" value="RYQ88599.1"/>
    <property type="molecule type" value="Genomic_DNA"/>
</dbReference>
<protein>
    <submittedName>
        <fullName evidence="2">Uncharacterized protein</fullName>
    </submittedName>
</protein>
<dbReference type="AlphaFoldDB" id="A0A444XFT0"/>
<dbReference type="PANTHER" id="PTHR47718:SF13">
    <property type="entry name" value="OS09G0290500 PROTEIN"/>
    <property type="match status" value="1"/>
</dbReference>
<sequence>MWVPIFFKGEFWAAMRSTQRSESMHSFYENFLHSQTSLVQFVHEYDNVLGIKEQRKLEDDAADSRGVSVVAEEGPMVCMKVEEEKLVNDTILCVPYDVHFDRSTQEIRCECNLFESKVYKVPNRYVLPRWNKNIKRKHIYVKSSHNISRSDESHVAFRGLAKLTAHRVKKRFETVADSHNNNGSTTSNVAAVMDIQAPSKVNTKGQPKSKRVGAALEKSFKKSARRKNKHDPPVVFPESTQDVRFGGVVGQADPDQVGGFMSLLSSFSKS</sequence>
<evidence type="ECO:0000313" key="2">
    <source>
        <dbReference type="EMBL" id="RYQ88599.1"/>
    </source>
</evidence>
<reference evidence="2 3" key="1">
    <citation type="submission" date="2019-01" db="EMBL/GenBank/DDBJ databases">
        <title>Sequencing of cultivated peanut Arachis hypogaea provides insights into genome evolution and oil improvement.</title>
        <authorList>
            <person name="Chen X."/>
        </authorList>
    </citation>
    <scope>NUCLEOTIDE SEQUENCE [LARGE SCALE GENOMIC DNA]</scope>
    <source>
        <strain evidence="3">cv. Fuhuasheng</strain>
        <tissue evidence="2">Leaves</tissue>
    </source>
</reference>
<accession>A0A444XFT0</accession>
<name>A0A444XFT0_ARAHY</name>
<evidence type="ECO:0000313" key="3">
    <source>
        <dbReference type="Proteomes" id="UP000289738"/>
    </source>
</evidence>
<gene>
    <name evidence="2" type="ORF">Ahy_B09g095702</name>
</gene>
<dbReference type="Proteomes" id="UP000289738">
    <property type="component" value="Chromosome B09"/>
</dbReference>
<proteinExistence type="predicted"/>
<keyword evidence="3" id="KW-1185">Reference proteome</keyword>
<organism evidence="2 3">
    <name type="scientific">Arachis hypogaea</name>
    <name type="common">Peanut</name>
    <dbReference type="NCBI Taxonomy" id="3818"/>
    <lineage>
        <taxon>Eukaryota</taxon>
        <taxon>Viridiplantae</taxon>
        <taxon>Streptophyta</taxon>
        <taxon>Embryophyta</taxon>
        <taxon>Tracheophyta</taxon>
        <taxon>Spermatophyta</taxon>
        <taxon>Magnoliopsida</taxon>
        <taxon>eudicotyledons</taxon>
        <taxon>Gunneridae</taxon>
        <taxon>Pentapetalae</taxon>
        <taxon>rosids</taxon>
        <taxon>fabids</taxon>
        <taxon>Fabales</taxon>
        <taxon>Fabaceae</taxon>
        <taxon>Papilionoideae</taxon>
        <taxon>50 kb inversion clade</taxon>
        <taxon>dalbergioids sensu lato</taxon>
        <taxon>Dalbergieae</taxon>
        <taxon>Pterocarpus clade</taxon>
        <taxon>Arachis</taxon>
    </lineage>
</organism>
<feature type="region of interest" description="Disordered" evidence="1">
    <location>
        <begin position="219"/>
        <end position="241"/>
    </location>
</feature>
<comment type="caution">
    <text evidence="2">The sequence shown here is derived from an EMBL/GenBank/DDBJ whole genome shotgun (WGS) entry which is preliminary data.</text>
</comment>
<evidence type="ECO:0000256" key="1">
    <source>
        <dbReference type="SAM" id="MobiDB-lite"/>
    </source>
</evidence>